<keyword evidence="2" id="KW-0812">Transmembrane</keyword>
<keyword evidence="2" id="KW-0472">Membrane</keyword>
<evidence type="ECO:0000256" key="2">
    <source>
        <dbReference type="SAM" id="Phobius"/>
    </source>
</evidence>
<reference evidence="3" key="1">
    <citation type="journal article" date="2014" name="Int. J. Syst. Evol. Microbiol.">
        <title>Complete genome sequence of Corynebacterium casei LMG S-19264T (=DSM 44701T), isolated from a smear-ripened cheese.</title>
        <authorList>
            <consortium name="US DOE Joint Genome Institute (JGI-PGF)"/>
            <person name="Walter F."/>
            <person name="Albersmeier A."/>
            <person name="Kalinowski J."/>
            <person name="Ruckert C."/>
        </authorList>
    </citation>
    <scope>NUCLEOTIDE SEQUENCE</scope>
    <source>
        <strain evidence="3">JCM 4784</strain>
    </source>
</reference>
<reference evidence="3" key="2">
    <citation type="submission" date="2020-09" db="EMBL/GenBank/DDBJ databases">
        <authorList>
            <person name="Sun Q."/>
            <person name="Ohkuma M."/>
        </authorList>
    </citation>
    <scope>NUCLEOTIDE SEQUENCE</scope>
    <source>
        <strain evidence="3">JCM 4784</strain>
    </source>
</reference>
<gene>
    <name evidence="3" type="ORF">GCM10018785_61690</name>
</gene>
<feature type="region of interest" description="Disordered" evidence="1">
    <location>
        <begin position="1"/>
        <end position="43"/>
    </location>
</feature>
<evidence type="ECO:0000313" key="4">
    <source>
        <dbReference type="Proteomes" id="UP000608024"/>
    </source>
</evidence>
<organism evidence="3 4">
    <name type="scientific">Streptomyces longispororuber</name>
    <dbReference type="NCBI Taxonomy" id="68230"/>
    <lineage>
        <taxon>Bacteria</taxon>
        <taxon>Bacillati</taxon>
        <taxon>Actinomycetota</taxon>
        <taxon>Actinomycetes</taxon>
        <taxon>Kitasatosporales</taxon>
        <taxon>Streptomycetaceae</taxon>
        <taxon>Streptomyces</taxon>
    </lineage>
</organism>
<evidence type="ECO:0000313" key="3">
    <source>
        <dbReference type="EMBL" id="GHE85512.1"/>
    </source>
</evidence>
<evidence type="ECO:0000256" key="1">
    <source>
        <dbReference type="SAM" id="MobiDB-lite"/>
    </source>
</evidence>
<protein>
    <submittedName>
        <fullName evidence="3">Uncharacterized protein</fullName>
    </submittedName>
</protein>
<feature type="transmembrane region" description="Helical" evidence="2">
    <location>
        <begin position="231"/>
        <end position="251"/>
    </location>
</feature>
<comment type="caution">
    <text evidence="3">The sequence shown here is derived from an EMBL/GenBank/DDBJ whole genome shotgun (WGS) entry which is preliminary data.</text>
</comment>
<sequence>MKPDSGEPSRGPDMRIRRKTADTRKSRAPGKVPRAHGQVSRAHRKVSRAYGRLRALTTGALLVLALFLSAPLASAGGSTSVLLTSPESLETASLYYADKEYDRLATLLGDGGTGARKHPGGLAGAGGRQITVTWMVHDVHPWRVDRVYPQGWSSKGPVWVHTTTDMDSMKGTWHRADRPAAVRALLRSLHVLGEKAPEGRAGIPPSRPYPARAEAAAAPAAPSRDSTDTGWAWMLPSMAAGALAGAAATTYHHRRRRHA</sequence>
<proteinExistence type="predicted"/>
<keyword evidence="2" id="KW-1133">Transmembrane helix</keyword>
<feature type="compositionally biased region" description="Basic and acidic residues" evidence="1">
    <location>
        <begin position="1"/>
        <end position="25"/>
    </location>
</feature>
<dbReference type="Proteomes" id="UP000608024">
    <property type="component" value="Unassembled WGS sequence"/>
</dbReference>
<feature type="compositionally biased region" description="Low complexity" evidence="1">
    <location>
        <begin position="209"/>
        <end position="224"/>
    </location>
</feature>
<feature type="region of interest" description="Disordered" evidence="1">
    <location>
        <begin position="196"/>
        <end position="226"/>
    </location>
</feature>
<keyword evidence="4" id="KW-1185">Reference proteome</keyword>
<dbReference type="EMBL" id="BNBT01000139">
    <property type="protein sequence ID" value="GHE85512.1"/>
    <property type="molecule type" value="Genomic_DNA"/>
</dbReference>
<name>A0A919A377_9ACTN</name>
<dbReference type="AlphaFoldDB" id="A0A919A377"/>
<accession>A0A919A377</accession>